<dbReference type="InterPro" id="IPR000297">
    <property type="entry name" value="PPIase_PpiC"/>
</dbReference>
<dbReference type="PROSITE" id="PS51257">
    <property type="entry name" value="PROKAR_LIPOPROTEIN"/>
    <property type="match status" value="1"/>
</dbReference>
<accession>A0A9D1S5K9</accession>
<organism evidence="4 5">
    <name type="scientific">Candidatus Avimonoglobus intestinipullorum</name>
    <dbReference type="NCBI Taxonomy" id="2840699"/>
    <lineage>
        <taxon>Bacteria</taxon>
        <taxon>Bacillati</taxon>
        <taxon>Bacillota</taxon>
        <taxon>Clostridia</taxon>
        <taxon>Eubacteriales</taxon>
        <taxon>Candidatus Avimonoglobus</taxon>
    </lineage>
</organism>
<feature type="chain" id="PRO_5039059480" evidence="2">
    <location>
        <begin position="22"/>
        <end position="330"/>
    </location>
</feature>
<dbReference type="PANTHER" id="PTHR47245:SF2">
    <property type="entry name" value="PEPTIDYL-PROLYL CIS-TRANS ISOMERASE HP_0175-RELATED"/>
    <property type="match status" value="1"/>
</dbReference>
<reference evidence="4" key="2">
    <citation type="journal article" date="2021" name="PeerJ">
        <title>Extensive microbial diversity within the chicken gut microbiome revealed by metagenomics and culture.</title>
        <authorList>
            <person name="Gilroy R."/>
            <person name="Ravi A."/>
            <person name="Getino M."/>
            <person name="Pursley I."/>
            <person name="Horton D.L."/>
            <person name="Alikhan N.F."/>
            <person name="Baker D."/>
            <person name="Gharbi K."/>
            <person name="Hall N."/>
            <person name="Watson M."/>
            <person name="Adriaenssens E.M."/>
            <person name="Foster-Nyarko E."/>
            <person name="Jarju S."/>
            <person name="Secka A."/>
            <person name="Antonio M."/>
            <person name="Oren A."/>
            <person name="Chaudhuri R.R."/>
            <person name="La Ragione R."/>
            <person name="Hildebrand F."/>
            <person name="Pallen M.J."/>
        </authorList>
    </citation>
    <scope>NUCLEOTIDE SEQUENCE</scope>
    <source>
        <strain evidence="4">ChiSjej4B22-9803</strain>
    </source>
</reference>
<dbReference type="InterPro" id="IPR046357">
    <property type="entry name" value="PPIase_dom_sf"/>
</dbReference>
<dbReference type="PANTHER" id="PTHR47245">
    <property type="entry name" value="PEPTIDYLPROLYL ISOMERASE"/>
    <property type="match status" value="1"/>
</dbReference>
<dbReference type="GO" id="GO:0003755">
    <property type="term" value="F:peptidyl-prolyl cis-trans isomerase activity"/>
    <property type="evidence" value="ECO:0007669"/>
    <property type="project" value="UniProtKB-KW"/>
</dbReference>
<dbReference type="SUPFAM" id="SSF54534">
    <property type="entry name" value="FKBP-like"/>
    <property type="match status" value="1"/>
</dbReference>
<dbReference type="SUPFAM" id="SSF109998">
    <property type="entry name" value="Triger factor/SurA peptide-binding domain-like"/>
    <property type="match status" value="1"/>
</dbReference>
<proteinExistence type="predicted"/>
<comment type="caution">
    <text evidence="4">The sequence shown here is derived from an EMBL/GenBank/DDBJ whole genome shotgun (WGS) entry which is preliminary data.</text>
</comment>
<feature type="domain" description="PpiC" evidence="3">
    <location>
        <begin position="179"/>
        <end position="284"/>
    </location>
</feature>
<keyword evidence="2" id="KW-0732">Signal</keyword>
<keyword evidence="1 4" id="KW-0413">Isomerase</keyword>
<reference evidence="4" key="1">
    <citation type="submission" date="2020-10" db="EMBL/GenBank/DDBJ databases">
        <authorList>
            <person name="Gilroy R."/>
        </authorList>
    </citation>
    <scope>NUCLEOTIDE SEQUENCE</scope>
    <source>
        <strain evidence="4">ChiSjej4B22-9803</strain>
    </source>
</reference>
<sequence>MKKLILSAAMILALFAAGCSSEGYVAKVENRKITEAEFKFYLDTVKENMADTELQTEEDWQTTEIEGKKAIDIAKERALETAINNIAYISIGEKLDVELSDAEKASISRTKASLVSQYGGNSTYNEFLQSYGLKDDFIDMLCESMVYSEKLTERIEAEQPVTDGDIEQYFAENQESLSAGLMKAKHVLRVTKDTVTQEPYSEEQVAEQKALAEDLLQQAQNGADFDTLVQEYSEDPGSATNPDGYVFRDGDMVAEFQDCVESLQPGEIGFAQSDFGFHVIQRLPIGLEDVGKDQVKEALLTERLNERVETWKTELGIQIETNEEALSQIN</sequence>
<evidence type="ECO:0000259" key="3">
    <source>
        <dbReference type="PROSITE" id="PS50198"/>
    </source>
</evidence>
<name>A0A9D1S5K9_9FIRM</name>
<feature type="signal peptide" evidence="2">
    <location>
        <begin position="1"/>
        <end position="21"/>
    </location>
</feature>
<evidence type="ECO:0000256" key="2">
    <source>
        <dbReference type="SAM" id="SignalP"/>
    </source>
</evidence>
<evidence type="ECO:0000313" key="4">
    <source>
        <dbReference type="EMBL" id="HIU47751.1"/>
    </source>
</evidence>
<gene>
    <name evidence="4" type="ORF">IAB04_00140</name>
</gene>
<dbReference type="AlphaFoldDB" id="A0A9D1S5K9"/>
<dbReference type="Proteomes" id="UP000824111">
    <property type="component" value="Unassembled WGS sequence"/>
</dbReference>
<dbReference type="PROSITE" id="PS50198">
    <property type="entry name" value="PPIC_PPIASE_2"/>
    <property type="match status" value="1"/>
</dbReference>
<dbReference type="EMBL" id="DVND01000005">
    <property type="protein sequence ID" value="HIU47751.1"/>
    <property type="molecule type" value="Genomic_DNA"/>
</dbReference>
<dbReference type="InterPro" id="IPR050245">
    <property type="entry name" value="PrsA_foldase"/>
</dbReference>
<evidence type="ECO:0000313" key="5">
    <source>
        <dbReference type="Proteomes" id="UP000824111"/>
    </source>
</evidence>
<dbReference type="Pfam" id="PF13616">
    <property type="entry name" value="Rotamase_3"/>
    <property type="match status" value="1"/>
</dbReference>
<protein>
    <submittedName>
        <fullName evidence="4">Peptidylprolyl isomerase</fullName>
    </submittedName>
</protein>
<dbReference type="Gene3D" id="3.10.50.40">
    <property type="match status" value="1"/>
</dbReference>
<evidence type="ECO:0000256" key="1">
    <source>
        <dbReference type="PROSITE-ProRule" id="PRU00278"/>
    </source>
</evidence>
<keyword evidence="1" id="KW-0697">Rotamase</keyword>
<dbReference type="InterPro" id="IPR027304">
    <property type="entry name" value="Trigger_fact/SurA_dom_sf"/>
</dbReference>